<dbReference type="AlphaFoldDB" id="A0A6A4X2W6"/>
<gene>
    <name evidence="11" type="primary">SLCO3A1_1</name>
    <name evidence="11" type="ORF">FJT64_015866</name>
</gene>
<dbReference type="SUPFAM" id="SSF103473">
    <property type="entry name" value="MFS general substrate transporter"/>
    <property type="match status" value="1"/>
</dbReference>
<dbReference type="InterPro" id="IPR036259">
    <property type="entry name" value="MFS_trans_sf"/>
</dbReference>
<keyword evidence="5 8" id="KW-1133">Transmembrane helix</keyword>
<keyword evidence="4 8" id="KW-0812">Transmembrane</keyword>
<evidence type="ECO:0000256" key="3">
    <source>
        <dbReference type="ARBA" id="ARBA00022475"/>
    </source>
</evidence>
<dbReference type="Pfam" id="PF03137">
    <property type="entry name" value="OATP"/>
    <property type="match status" value="1"/>
</dbReference>
<dbReference type="Proteomes" id="UP000440578">
    <property type="component" value="Unassembled WGS sequence"/>
</dbReference>
<evidence type="ECO:0000256" key="5">
    <source>
        <dbReference type="ARBA" id="ARBA00022989"/>
    </source>
</evidence>
<keyword evidence="12" id="KW-1185">Reference proteome</keyword>
<dbReference type="SUPFAM" id="SSF100895">
    <property type="entry name" value="Kazal-type serine protease inhibitors"/>
    <property type="match status" value="1"/>
</dbReference>
<feature type="transmembrane region" description="Helical" evidence="8">
    <location>
        <begin position="433"/>
        <end position="454"/>
    </location>
</feature>
<dbReference type="GO" id="GO:0015347">
    <property type="term" value="F:sodium-independent organic anion transmembrane transporter activity"/>
    <property type="evidence" value="ECO:0007669"/>
    <property type="project" value="TreeGrafter"/>
</dbReference>
<organism evidence="11 12">
    <name type="scientific">Amphibalanus amphitrite</name>
    <name type="common">Striped barnacle</name>
    <name type="synonym">Balanus amphitrite</name>
    <dbReference type="NCBI Taxonomy" id="1232801"/>
    <lineage>
        <taxon>Eukaryota</taxon>
        <taxon>Metazoa</taxon>
        <taxon>Ecdysozoa</taxon>
        <taxon>Arthropoda</taxon>
        <taxon>Crustacea</taxon>
        <taxon>Multicrustacea</taxon>
        <taxon>Cirripedia</taxon>
        <taxon>Thoracica</taxon>
        <taxon>Thoracicalcarea</taxon>
        <taxon>Balanomorpha</taxon>
        <taxon>Balanoidea</taxon>
        <taxon>Balanidae</taxon>
        <taxon>Amphibalaninae</taxon>
        <taxon>Amphibalanus</taxon>
    </lineage>
</organism>
<keyword evidence="3" id="KW-1003">Cell membrane</keyword>
<evidence type="ECO:0000256" key="2">
    <source>
        <dbReference type="ARBA" id="ARBA00009657"/>
    </source>
</evidence>
<dbReference type="GO" id="GO:0043252">
    <property type="term" value="P:sodium-independent organic anion transport"/>
    <property type="evidence" value="ECO:0007669"/>
    <property type="project" value="TreeGrafter"/>
</dbReference>
<keyword evidence="6 8" id="KW-0472">Membrane</keyword>
<dbReference type="Gene3D" id="3.30.60.30">
    <property type="match status" value="1"/>
</dbReference>
<name>A0A6A4X2W6_AMPAM</name>
<feature type="transmembrane region" description="Helical" evidence="8">
    <location>
        <begin position="504"/>
        <end position="523"/>
    </location>
</feature>
<feature type="transmembrane region" description="Helical" evidence="8">
    <location>
        <begin position="97"/>
        <end position="116"/>
    </location>
</feature>
<dbReference type="InterPro" id="IPR036058">
    <property type="entry name" value="Kazal_dom_sf"/>
</dbReference>
<feature type="region of interest" description="Disordered" evidence="9">
    <location>
        <begin position="1"/>
        <end position="55"/>
    </location>
</feature>
<proteinExistence type="inferred from homology"/>
<comment type="caution">
    <text evidence="11">The sequence shown here is derived from an EMBL/GenBank/DDBJ whole genome shotgun (WGS) entry which is preliminary data.</text>
</comment>
<sequence>MEFTPFTHPEQLATLAKPEDLSRTGTPEPEEEEAAAGDSNHRQTVPETEPLDSNHLPTLADKQAQAAAAAGDDGERLLFGWGGCTPSVLQPLVSQRTFLVVFVMTCVLQGMYYTYVVSVLTTIEKLFQFQSKTTGILFSATEIGQISGALLLTYYGGQGHRPRWIGCGIALFAVCTFMCALPHFMYSDQLATLNHVKVDAGGRDNRTLCPPPGVKGLLSDPLDFEVDLNSSTTFGSLLLARDSPPGPEDEQCEDDQQVTAHAEIRSVVLAIFFVCLIGVGVGQTMAFNLGIPYMDDNVSSKESPMYFAFIIGMRIFGPVFGFVLGSLCTSIYVYPLESPNITTRDPRWIGAWWLGMFIISGMLALNAVIMFGFPRRLPHPKLPPAHANSPNHQQQVQHHVPPSQPNNGGPPAKNPSLREFPRAVKHLLQNDVLMCRTASNVLHVLPIAGLYTFLPKYLESQFRLTAYAANMVAGLGGILVMFLGILGSGIYIRKFQPSARFITGWIAISALLYSAGMAILMFVGCSQNDIVGLQPGNVSGLWDGTTSCRAHCACPTEEFSPVCGSDGMTYLSPCQAGCSSTASGDNATALYEGCSCVEGKGTAELGYCSLDCDNFYWFIPIFCVFVLIHSTSEVGGILITLRCVDPHEKALALGFIAVAIGLFGKWRIESGAWAVVRDSARSLVTAVSELWVSGQKALVNGVSHQWAVGSA</sequence>
<dbReference type="SMART" id="SM00280">
    <property type="entry name" value="KAZAL"/>
    <property type="match status" value="1"/>
</dbReference>
<reference evidence="11 12" key="1">
    <citation type="submission" date="2019-07" db="EMBL/GenBank/DDBJ databases">
        <title>Draft genome assembly of a fouling barnacle, Amphibalanus amphitrite (Darwin, 1854): The first reference genome for Thecostraca.</title>
        <authorList>
            <person name="Kim W."/>
        </authorList>
    </citation>
    <scope>NUCLEOTIDE SEQUENCE [LARGE SCALE GENOMIC DNA]</scope>
    <source>
        <strain evidence="11">SNU_AA5</strain>
        <tissue evidence="11">Soma without cirri and trophi</tissue>
    </source>
</reference>
<dbReference type="GO" id="GO:0016323">
    <property type="term" value="C:basolateral plasma membrane"/>
    <property type="evidence" value="ECO:0007669"/>
    <property type="project" value="TreeGrafter"/>
</dbReference>
<feature type="transmembrane region" description="Helical" evidence="8">
    <location>
        <begin position="136"/>
        <end position="157"/>
    </location>
</feature>
<feature type="transmembrane region" description="Helical" evidence="8">
    <location>
        <begin position="615"/>
        <end position="638"/>
    </location>
</feature>
<evidence type="ECO:0000256" key="9">
    <source>
        <dbReference type="SAM" id="MobiDB-lite"/>
    </source>
</evidence>
<dbReference type="Pfam" id="PF07648">
    <property type="entry name" value="Kazal_2"/>
    <property type="match status" value="1"/>
</dbReference>
<dbReference type="PANTHER" id="PTHR11388">
    <property type="entry name" value="ORGANIC ANION TRANSPORTER"/>
    <property type="match status" value="1"/>
</dbReference>
<dbReference type="GO" id="GO:0006811">
    <property type="term" value="P:monoatomic ion transport"/>
    <property type="evidence" value="ECO:0007669"/>
    <property type="project" value="UniProtKB-KW"/>
</dbReference>
<dbReference type="NCBIfam" id="TIGR00805">
    <property type="entry name" value="oat"/>
    <property type="match status" value="1"/>
</dbReference>
<dbReference type="PROSITE" id="PS51465">
    <property type="entry name" value="KAZAL_2"/>
    <property type="match status" value="1"/>
</dbReference>
<evidence type="ECO:0000259" key="10">
    <source>
        <dbReference type="PROSITE" id="PS51465"/>
    </source>
</evidence>
<keyword evidence="7" id="KW-1015">Disulfide bond</keyword>
<dbReference type="OrthoDB" id="5062115at2759"/>
<feature type="transmembrane region" description="Helical" evidence="8">
    <location>
        <begin position="306"/>
        <end position="332"/>
    </location>
</feature>
<dbReference type="InterPro" id="IPR002350">
    <property type="entry name" value="Kazal_dom"/>
</dbReference>
<comment type="similarity">
    <text evidence="2 8">Belongs to the organo anion transporter (TC 2.A.60) family.</text>
</comment>
<feature type="compositionally biased region" description="Low complexity" evidence="9">
    <location>
        <begin position="388"/>
        <end position="401"/>
    </location>
</feature>
<accession>A0A6A4X2W6</accession>
<comment type="subcellular location">
    <subcellularLocation>
        <location evidence="1 8">Cell membrane</location>
        <topology evidence="1 8">Multi-pass membrane protein</topology>
    </subcellularLocation>
</comment>
<feature type="transmembrane region" description="Helical" evidence="8">
    <location>
        <begin position="164"/>
        <end position="186"/>
    </location>
</feature>
<dbReference type="CDD" id="cd17336">
    <property type="entry name" value="MFS_SLCO_OATP"/>
    <property type="match status" value="1"/>
</dbReference>
<evidence type="ECO:0000256" key="1">
    <source>
        <dbReference type="ARBA" id="ARBA00004651"/>
    </source>
</evidence>
<evidence type="ECO:0000256" key="8">
    <source>
        <dbReference type="RuleBase" id="RU362056"/>
    </source>
</evidence>
<dbReference type="EMBL" id="VIIS01000076">
    <property type="protein sequence ID" value="KAF0313617.1"/>
    <property type="molecule type" value="Genomic_DNA"/>
</dbReference>
<keyword evidence="8" id="KW-0813">Transport</keyword>
<feature type="region of interest" description="Disordered" evidence="9">
    <location>
        <begin position="382"/>
        <end position="415"/>
    </location>
</feature>
<comment type="caution">
    <text evidence="8">Lacks conserved residue(s) required for the propagation of feature annotation.</text>
</comment>
<dbReference type="PANTHER" id="PTHR11388:SF159">
    <property type="entry name" value="SOLUTE CARRIER ORGANIC ANION TRANSPORTER FAMILY MEMBER 74D"/>
    <property type="match status" value="1"/>
</dbReference>
<feature type="transmembrane region" description="Helical" evidence="8">
    <location>
        <begin position="267"/>
        <end position="294"/>
    </location>
</feature>
<evidence type="ECO:0000313" key="12">
    <source>
        <dbReference type="Proteomes" id="UP000440578"/>
    </source>
</evidence>
<feature type="transmembrane region" description="Helical" evidence="8">
    <location>
        <begin position="352"/>
        <end position="373"/>
    </location>
</feature>
<evidence type="ECO:0000313" key="11">
    <source>
        <dbReference type="EMBL" id="KAF0313617.1"/>
    </source>
</evidence>
<dbReference type="Gene3D" id="1.20.1250.20">
    <property type="entry name" value="MFS general substrate transporter like domains"/>
    <property type="match status" value="2"/>
</dbReference>
<evidence type="ECO:0000256" key="7">
    <source>
        <dbReference type="ARBA" id="ARBA00023157"/>
    </source>
</evidence>
<feature type="transmembrane region" description="Helical" evidence="8">
    <location>
        <begin position="650"/>
        <end position="668"/>
    </location>
</feature>
<evidence type="ECO:0000256" key="4">
    <source>
        <dbReference type="ARBA" id="ARBA00022692"/>
    </source>
</evidence>
<keyword evidence="8" id="KW-0406">Ion transport</keyword>
<protein>
    <recommendedName>
        <fullName evidence="8">Solute carrier organic anion transporter family member</fullName>
    </recommendedName>
</protein>
<feature type="transmembrane region" description="Helical" evidence="8">
    <location>
        <begin position="466"/>
        <end position="492"/>
    </location>
</feature>
<evidence type="ECO:0000256" key="6">
    <source>
        <dbReference type="ARBA" id="ARBA00023136"/>
    </source>
</evidence>
<feature type="domain" description="Kazal-like" evidence="10">
    <location>
        <begin position="542"/>
        <end position="598"/>
    </location>
</feature>
<dbReference type="InterPro" id="IPR004156">
    <property type="entry name" value="OATP"/>
</dbReference>